<dbReference type="PROSITE" id="PS50891">
    <property type="entry name" value="LOB"/>
    <property type="match status" value="1"/>
</dbReference>
<feature type="compositionally biased region" description="Basic and acidic residues" evidence="2">
    <location>
        <begin position="19"/>
        <end position="33"/>
    </location>
</feature>
<evidence type="ECO:0000313" key="5">
    <source>
        <dbReference type="Proteomes" id="UP001177003"/>
    </source>
</evidence>
<gene>
    <name evidence="4" type="ORF">LSALG_LOCUS41236</name>
</gene>
<keyword evidence="5" id="KW-1185">Reference proteome</keyword>
<dbReference type="GO" id="GO:0009755">
    <property type="term" value="P:hormone-mediated signaling pathway"/>
    <property type="evidence" value="ECO:0007669"/>
    <property type="project" value="TreeGrafter"/>
</dbReference>
<reference evidence="4" key="1">
    <citation type="submission" date="2023-04" db="EMBL/GenBank/DDBJ databases">
        <authorList>
            <person name="Vijverberg K."/>
            <person name="Xiong W."/>
            <person name="Schranz E."/>
        </authorList>
    </citation>
    <scope>NUCLEOTIDE SEQUENCE</scope>
</reference>
<sequence>MSSDGHIGVDLNDDNDGIEEIRPPPRLVGRDNAKAQGKRKGKATSSNSSIGTERSTMAEKMTAEEMVAQMAQLAKTIRLTYVDHTTITSSSEGADHFAAVHKIFGASNASKLLMKLPLQDRGEAAISLSYEALARLQDPVYGCVAQIFALEQQVAGLQEEIDQLLNYMTYVSSEFNGTSVSDHLNQQTTPLFAAPQVSSTSLAILEGQNSLSHSLLDQPLMESF</sequence>
<protein>
    <recommendedName>
        <fullName evidence="3">LOB domain-containing protein</fullName>
    </recommendedName>
</protein>
<dbReference type="Pfam" id="PF03195">
    <property type="entry name" value="LOB"/>
    <property type="match status" value="1"/>
</dbReference>
<dbReference type="PANTHER" id="PTHR31529">
    <property type="entry name" value="LOB DOMAIN CONTAINING PROTEIN"/>
    <property type="match status" value="1"/>
</dbReference>
<dbReference type="AlphaFoldDB" id="A0AA36A2N8"/>
<dbReference type="InterPro" id="IPR004883">
    <property type="entry name" value="LOB"/>
</dbReference>
<name>A0AA36A2N8_LACSI</name>
<feature type="region of interest" description="Disordered" evidence="2">
    <location>
        <begin position="1"/>
        <end position="57"/>
    </location>
</feature>
<evidence type="ECO:0000259" key="3">
    <source>
        <dbReference type="PROSITE" id="PS50891"/>
    </source>
</evidence>
<feature type="compositionally biased region" description="Polar residues" evidence="2">
    <location>
        <begin position="43"/>
        <end position="55"/>
    </location>
</feature>
<dbReference type="Proteomes" id="UP001177003">
    <property type="component" value="Chromosome 9"/>
</dbReference>
<organism evidence="4 5">
    <name type="scientific">Lactuca saligna</name>
    <name type="common">Willowleaf lettuce</name>
    <dbReference type="NCBI Taxonomy" id="75948"/>
    <lineage>
        <taxon>Eukaryota</taxon>
        <taxon>Viridiplantae</taxon>
        <taxon>Streptophyta</taxon>
        <taxon>Embryophyta</taxon>
        <taxon>Tracheophyta</taxon>
        <taxon>Spermatophyta</taxon>
        <taxon>Magnoliopsida</taxon>
        <taxon>eudicotyledons</taxon>
        <taxon>Gunneridae</taxon>
        <taxon>Pentapetalae</taxon>
        <taxon>asterids</taxon>
        <taxon>campanulids</taxon>
        <taxon>Asterales</taxon>
        <taxon>Asteraceae</taxon>
        <taxon>Cichorioideae</taxon>
        <taxon>Cichorieae</taxon>
        <taxon>Lactucinae</taxon>
        <taxon>Lactuca</taxon>
    </lineage>
</organism>
<evidence type="ECO:0000313" key="4">
    <source>
        <dbReference type="EMBL" id="CAI9302764.1"/>
    </source>
</evidence>
<accession>A0AA36A2N8</accession>
<comment type="similarity">
    <text evidence="1">Belongs to the LOB domain-containing protein family.</text>
</comment>
<evidence type="ECO:0000256" key="2">
    <source>
        <dbReference type="SAM" id="MobiDB-lite"/>
    </source>
</evidence>
<dbReference type="PANTHER" id="PTHR31529:SF50">
    <property type="entry name" value="LOB DOMAIN PROTEIN"/>
    <property type="match status" value="1"/>
</dbReference>
<feature type="domain" description="LOB" evidence="3">
    <location>
        <begin position="60"/>
        <end position="168"/>
    </location>
</feature>
<proteinExistence type="inferred from homology"/>
<evidence type="ECO:0000256" key="1">
    <source>
        <dbReference type="ARBA" id="ARBA00005474"/>
    </source>
</evidence>
<dbReference type="GO" id="GO:0045893">
    <property type="term" value="P:positive regulation of DNA-templated transcription"/>
    <property type="evidence" value="ECO:0007669"/>
    <property type="project" value="TreeGrafter"/>
</dbReference>
<dbReference type="GO" id="GO:0005634">
    <property type="term" value="C:nucleus"/>
    <property type="evidence" value="ECO:0007669"/>
    <property type="project" value="TreeGrafter"/>
</dbReference>
<dbReference type="EMBL" id="OX465085">
    <property type="protein sequence ID" value="CAI9302764.1"/>
    <property type="molecule type" value="Genomic_DNA"/>
</dbReference>